<dbReference type="KEGG" id="ibu:IB211_00398c"/>
<dbReference type="AlphaFoldDB" id="A0A0S2W0E5"/>
<dbReference type="GO" id="GO:0003677">
    <property type="term" value="F:DNA binding"/>
    <property type="evidence" value="ECO:0007669"/>
    <property type="project" value="UniProtKB-KW"/>
</dbReference>
<reference evidence="8" key="2">
    <citation type="submission" date="2015-04" db="EMBL/GenBank/DDBJ databases">
        <title>A butyrogenic pathway from the amino acid lysine in a human gut commensal.</title>
        <authorList>
            <person name="de Vos W.M."/>
            <person name="Bui N.T.P."/>
            <person name="Plugge C.M."/>
            <person name="Ritari J."/>
        </authorList>
    </citation>
    <scope>NUCLEOTIDE SEQUENCE [LARGE SCALE GENOMIC DNA]</scope>
    <source>
        <strain evidence="8">AF211</strain>
    </source>
</reference>
<dbReference type="InterPro" id="IPR014710">
    <property type="entry name" value="RmlC-like_jellyroll"/>
</dbReference>
<dbReference type="InterPro" id="IPR000595">
    <property type="entry name" value="cNMP-bd_dom"/>
</dbReference>
<keyword evidence="7" id="KW-0418">Kinase</keyword>
<feature type="domain" description="Cyclic nucleotide-binding" evidence="5">
    <location>
        <begin position="33"/>
        <end position="122"/>
    </location>
</feature>
<evidence type="ECO:0000256" key="3">
    <source>
        <dbReference type="ARBA" id="ARBA00023163"/>
    </source>
</evidence>
<dbReference type="STRING" id="1297617.IB211_00398c"/>
<dbReference type="eggNOG" id="COG0664">
    <property type="taxonomic scope" value="Bacteria"/>
</dbReference>
<dbReference type="RefSeq" id="WP_147586039.1">
    <property type="nucleotide sequence ID" value="NZ_CP011307.1"/>
</dbReference>
<evidence type="ECO:0000259" key="6">
    <source>
        <dbReference type="PROSITE" id="PS51063"/>
    </source>
</evidence>
<dbReference type="SUPFAM" id="SSF51206">
    <property type="entry name" value="cAMP-binding domain-like"/>
    <property type="match status" value="1"/>
</dbReference>
<keyword evidence="8" id="KW-1185">Reference proteome</keyword>
<dbReference type="InterPro" id="IPR050397">
    <property type="entry name" value="Env_Response_Regulators"/>
</dbReference>
<dbReference type="PROSITE" id="PS51063">
    <property type="entry name" value="HTH_CRP_2"/>
    <property type="match status" value="1"/>
</dbReference>
<protein>
    <submittedName>
        <fullName evidence="7">Regulatory subunit of cAMP-dependent protein kinase</fullName>
    </submittedName>
</protein>
<evidence type="ECO:0000256" key="4">
    <source>
        <dbReference type="SAM" id="MobiDB-lite"/>
    </source>
</evidence>
<dbReference type="SUPFAM" id="SSF46785">
    <property type="entry name" value="Winged helix' DNA-binding domain"/>
    <property type="match status" value="1"/>
</dbReference>
<keyword evidence="7" id="KW-0808">Transferase</keyword>
<evidence type="ECO:0000259" key="5">
    <source>
        <dbReference type="PROSITE" id="PS50042"/>
    </source>
</evidence>
<dbReference type="GO" id="GO:0003700">
    <property type="term" value="F:DNA-binding transcription factor activity"/>
    <property type="evidence" value="ECO:0007669"/>
    <property type="project" value="TreeGrafter"/>
</dbReference>
<accession>A0A0S2W0E5</accession>
<organism evidence="7 8">
    <name type="scientific">Intestinimonas butyriciproducens</name>
    <dbReference type="NCBI Taxonomy" id="1297617"/>
    <lineage>
        <taxon>Bacteria</taxon>
        <taxon>Bacillati</taxon>
        <taxon>Bacillota</taxon>
        <taxon>Clostridia</taxon>
        <taxon>Eubacteriales</taxon>
        <taxon>Intestinimonas</taxon>
    </lineage>
</organism>
<dbReference type="GO" id="GO:0016301">
    <property type="term" value="F:kinase activity"/>
    <property type="evidence" value="ECO:0007669"/>
    <property type="project" value="UniProtKB-KW"/>
</dbReference>
<dbReference type="EMBL" id="CP011307">
    <property type="protein sequence ID" value="ALP92793.1"/>
    <property type="molecule type" value="Genomic_DNA"/>
</dbReference>
<dbReference type="PANTHER" id="PTHR24567">
    <property type="entry name" value="CRP FAMILY TRANSCRIPTIONAL REGULATORY PROTEIN"/>
    <property type="match status" value="1"/>
</dbReference>
<proteinExistence type="predicted"/>
<gene>
    <name evidence="7" type="ORF">IB211_00398c</name>
</gene>
<evidence type="ECO:0000256" key="1">
    <source>
        <dbReference type="ARBA" id="ARBA00023015"/>
    </source>
</evidence>
<dbReference type="InterPro" id="IPR012318">
    <property type="entry name" value="HTH_CRP"/>
</dbReference>
<dbReference type="CDD" id="cd00038">
    <property type="entry name" value="CAP_ED"/>
    <property type="match status" value="1"/>
</dbReference>
<reference evidence="7 8" key="1">
    <citation type="journal article" date="2015" name="Nat. Commun.">
        <title>Production of butyrate from lysine and the Amadori product fructoselysine by a human gut commensal.</title>
        <authorList>
            <person name="Bui T.P."/>
            <person name="Ritari J."/>
            <person name="Boeren S."/>
            <person name="de Waard P."/>
            <person name="Plugge C.M."/>
            <person name="de Vos W.M."/>
        </authorList>
    </citation>
    <scope>NUCLEOTIDE SEQUENCE [LARGE SCALE GENOMIC DNA]</scope>
    <source>
        <strain evidence="7 8">AF211</strain>
    </source>
</reference>
<dbReference type="InterPro" id="IPR018490">
    <property type="entry name" value="cNMP-bd_dom_sf"/>
</dbReference>
<dbReference type="Gene3D" id="2.60.120.10">
    <property type="entry name" value="Jelly Rolls"/>
    <property type="match status" value="1"/>
</dbReference>
<dbReference type="GO" id="GO:0005829">
    <property type="term" value="C:cytosol"/>
    <property type="evidence" value="ECO:0007669"/>
    <property type="project" value="TreeGrafter"/>
</dbReference>
<dbReference type="PANTHER" id="PTHR24567:SF26">
    <property type="entry name" value="REGULATORY PROTEIN YEIL"/>
    <property type="match status" value="1"/>
</dbReference>
<name>A0A0S2W0E5_9FIRM</name>
<dbReference type="InterPro" id="IPR036390">
    <property type="entry name" value="WH_DNA-bd_sf"/>
</dbReference>
<feature type="region of interest" description="Disordered" evidence="4">
    <location>
        <begin position="220"/>
        <end position="257"/>
    </location>
</feature>
<evidence type="ECO:0000313" key="8">
    <source>
        <dbReference type="Proteomes" id="UP000064844"/>
    </source>
</evidence>
<evidence type="ECO:0000256" key="2">
    <source>
        <dbReference type="ARBA" id="ARBA00023125"/>
    </source>
</evidence>
<dbReference type="PROSITE" id="PS50042">
    <property type="entry name" value="CNMP_BINDING_3"/>
    <property type="match status" value="1"/>
</dbReference>
<dbReference type="Proteomes" id="UP000064844">
    <property type="component" value="Chromosome"/>
</dbReference>
<dbReference type="Pfam" id="PF00027">
    <property type="entry name" value="cNMP_binding"/>
    <property type="match status" value="1"/>
</dbReference>
<dbReference type="Pfam" id="PF13545">
    <property type="entry name" value="HTH_Crp_2"/>
    <property type="match status" value="1"/>
</dbReference>
<keyword evidence="1" id="KW-0805">Transcription regulation</keyword>
<keyword evidence="2" id="KW-0238">DNA-binding</keyword>
<feature type="domain" description="HTH crp-type" evidence="6">
    <location>
        <begin position="155"/>
        <end position="222"/>
    </location>
</feature>
<evidence type="ECO:0000313" key="7">
    <source>
        <dbReference type="EMBL" id="ALP92793.1"/>
    </source>
</evidence>
<keyword evidence="3" id="KW-0804">Transcription</keyword>
<sequence>MDPLKTSPREEPLGQRLPLSPWLTARGMDWGGLTEGLHPETLPRGTALYQQGAPSDEMFLILEGRVLLECCHASGKKRAIYIVSAGMTIGEAGAMFGGSHDFRAVTVTQCRLFRIPAPVFRRRVEASPALALQVFQVEARKGQVLARLLAMDSFLDLRARVAQALLSLSEQHGRPEPEGILLTIPFTHQEMADLLGVSRVAVSQCMGGAGPARCAYKAEGPRAPPGHRRAGALSGRGRLMGPGPCGSPSLPPPSRPPFPSMSRFVAYLPPRLDRPAPVPVIE</sequence>